<organism evidence="1 2">
    <name type="scientific">Variovorax boronicumulans</name>
    <dbReference type="NCBI Taxonomy" id="436515"/>
    <lineage>
        <taxon>Bacteria</taxon>
        <taxon>Pseudomonadati</taxon>
        <taxon>Pseudomonadota</taxon>
        <taxon>Betaproteobacteria</taxon>
        <taxon>Burkholderiales</taxon>
        <taxon>Comamonadaceae</taxon>
        <taxon>Variovorax</taxon>
    </lineage>
</organism>
<evidence type="ECO:0000313" key="2">
    <source>
        <dbReference type="Proteomes" id="UP001244295"/>
    </source>
</evidence>
<dbReference type="EMBL" id="JAUSRR010000003">
    <property type="protein sequence ID" value="MDP9922779.1"/>
    <property type="molecule type" value="Genomic_DNA"/>
</dbReference>
<evidence type="ECO:0008006" key="3">
    <source>
        <dbReference type="Google" id="ProtNLM"/>
    </source>
</evidence>
<name>A0AAW8DTX4_9BURK</name>
<proteinExistence type="predicted"/>
<protein>
    <recommendedName>
        <fullName evidence="3">PilZ domain-containing protein</fullName>
    </recommendedName>
</protein>
<sequence length="100" mass="10840">MHAWRIAARNTHLYPGARMQGLDPALRRALRAGDTVTIEFSDQGIVQGEVLACSDRGWHLQAGPHATMAGTAIAAKRWLIEWVGADVDAAADMRVKAHLA</sequence>
<accession>A0AAW8DTX4</accession>
<evidence type="ECO:0000313" key="1">
    <source>
        <dbReference type="EMBL" id="MDP9922779.1"/>
    </source>
</evidence>
<dbReference type="Proteomes" id="UP001244295">
    <property type="component" value="Unassembled WGS sequence"/>
</dbReference>
<reference evidence="1" key="1">
    <citation type="submission" date="2023-07" db="EMBL/GenBank/DDBJ databases">
        <title>Sorghum-associated microbial communities from plants grown in Nebraska, USA.</title>
        <authorList>
            <person name="Schachtman D."/>
        </authorList>
    </citation>
    <scope>NUCLEOTIDE SEQUENCE</scope>
    <source>
        <strain evidence="1">DS2795</strain>
    </source>
</reference>
<dbReference type="AlphaFoldDB" id="A0AAW8DTX4"/>
<comment type="caution">
    <text evidence="1">The sequence shown here is derived from an EMBL/GenBank/DDBJ whole genome shotgun (WGS) entry which is preliminary data.</text>
</comment>
<gene>
    <name evidence="1" type="ORF">J2W25_001800</name>
</gene>
<dbReference type="RefSeq" id="WP_307636366.1">
    <property type="nucleotide sequence ID" value="NZ_JAUSRR010000003.1"/>
</dbReference>